<gene>
    <name evidence="17" type="ORF">XYCOK13_24690</name>
</gene>
<dbReference type="EC" id="2.7.13.3" evidence="3"/>
<keyword evidence="7 14" id="KW-0812">Transmembrane</keyword>
<dbReference type="CDD" id="cd00075">
    <property type="entry name" value="HATPase"/>
    <property type="match status" value="1"/>
</dbReference>
<accession>A0A8J4M2A3</accession>
<dbReference type="PANTHER" id="PTHR45528:SF1">
    <property type="entry name" value="SENSOR HISTIDINE KINASE CPXA"/>
    <property type="match status" value="1"/>
</dbReference>
<feature type="domain" description="Histidine kinase" evidence="15">
    <location>
        <begin position="226"/>
        <end position="446"/>
    </location>
</feature>
<dbReference type="GO" id="GO:0000155">
    <property type="term" value="F:phosphorelay sensor kinase activity"/>
    <property type="evidence" value="ECO:0007669"/>
    <property type="project" value="InterPro"/>
</dbReference>
<evidence type="ECO:0000256" key="11">
    <source>
        <dbReference type="ARBA" id="ARBA00022989"/>
    </source>
</evidence>
<keyword evidence="18" id="KW-1185">Reference proteome</keyword>
<keyword evidence="8" id="KW-0547">Nucleotide-binding</keyword>
<evidence type="ECO:0000256" key="3">
    <source>
        <dbReference type="ARBA" id="ARBA00012438"/>
    </source>
</evidence>
<dbReference type="SMART" id="SM00304">
    <property type="entry name" value="HAMP"/>
    <property type="match status" value="1"/>
</dbReference>
<sequence length="449" mass="49657">MFKRLFGSYILIIVASVGIMGMMINLMTEQTFSRYLAEQTEMHGEMLPVMLAGQYSRNGNWDGVEKSLQDAAHMIGANVTLQDAGGQVVATTLQPRLAFDKGELASAIHIPIYSQAQQLIGTVSISRDPFQQRADEQFLEQVGIGLVIVGIVVALSALLLGGIMARSFSKPLVEMSQASQEIAQGNYEVTMTRGGPEEIDTLKTAFEKMAVGMKKVEDRRRKLVADVSHELRTPLTVVQGYLESLRVGNIFDRRSAEMAFHAMHEEVKRLLCILGDLQDLSIMDSGTRQLNLTETLLSHVIEAAKNRLEPLAREKDITLIWEQSRTSEIPVMLDAERMNQVLYNLVNNAIQHTAPQGQVRICCEASQKQCQIRVADNGKGIAEEHLPYIFERFYRADEARSHGKNEGAGIGLSIVKSIVEAHQGSISVKSKLHEGSTFVVTIPAAPRNL</sequence>
<feature type="transmembrane region" description="Helical" evidence="14">
    <location>
        <begin position="6"/>
        <end position="26"/>
    </location>
</feature>
<dbReference type="CDD" id="cd00082">
    <property type="entry name" value="HisKA"/>
    <property type="match status" value="1"/>
</dbReference>
<dbReference type="InterPro" id="IPR003594">
    <property type="entry name" value="HATPase_dom"/>
</dbReference>
<keyword evidence="13 14" id="KW-0472">Membrane</keyword>
<dbReference type="Gene3D" id="6.10.340.10">
    <property type="match status" value="1"/>
</dbReference>
<feature type="domain" description="HAMP" evidence="16">
    <location>
        <begin position="166"/>
        <end position="218"/>
    </location>
</feature>
<dbReference type="SUPFAM" id="SSF158472">
    <property type="entry name" value="HAMP domain-like"/>
    <property type="match status" value="1"/>
</dbReference>
<dbReference type="Pfam" id="PF00672">
    <property type="entry name" value="HAMP"/>
    <property type="match status" value="1"/>
</dbReference>
<comment type="caution">
    <text evidence="17">The sequence shown here is derived from an EMBL/GenBank/DDBJ whole genome shotgun (WGS) entry which is preliminary data.</text>
</comment>
<dbReference type="SUPFAM" id="SSF55874">
    <property type="entry name" value="ATPase domain of HSP90 chaperone/DNA topoisomerase II/histidine kinase"/>
    <property type="match status" value="1"/>
</dbReference>
<evidence type="ECO:0000256" key="2">
    <source>
        <dbReference type="ARBA" id="ARBA00004651"/>
    </source>
</evidence>
<evidence type="ECO:0000256" key="6">
    <source>
        <dbReference type="ARBA" id="ARBA00022679"/>
    </source>
</evidence>
<name>A0A8J4M2A3_9BACL</name>
<dbReference type="InterPro" id="IPR005467">
    <property type="entry name" value="His_kinase_dom"/>
</dbReference>
<evidence type="ECO:0000256" key="1">
    <source>
        <dbReference type="ARBA" id="ARBA00000085"/>
    </source>
</evidence>
<organism evidence="17 18">
    <name type="scientific">Xylanibacillus composti</name>
    <dbReference type="NCBI Taxonomy" id="1572762"/>
    <lineage>
        <taxon>Bacteria</taxon>
        <taxon>Bacillati</taxon>
        <taxon>Bacillota</taxon>
        <taxon>Bacilli</taxon>
        <taxon>Bacillales</taxon>
        <taxon>Paenibacillaceae</taxon>
        <taxon>Xylanibacillus</taxon>
    </lineage>
</organism>
<keyword evidence="9 17" id="KW-0418">Kinase</keyword>
<dbReference type="AlphaFoldDB" id="A0A8J4M2A3"/>
<evidence type="ECO:0000256" key="12">
    <source>
        <dbReference type="ARBA" id="ARBA00023012"/>
    </source>
</evidence>
<dbReference type="GO" id="GO:0005886">
    <property type="term" value="C:plasma membrane"/>
    <property type="evidence" value="ECO:0007669"/>
    <property type="project" value="UniProtKB-SubCell"/>
</dbReference>
<keyword evidence="6" id="KW-0808">Transferase</keyword>
<evidence type="ECO:0000256" key="5">
    <source>
        <dbReference type="ARBA" id="ARBA00022553"/>
    </source>
</evidence>
<evidence type="ECO:0000259" key="15">
    <source>
        <dbReference type="PROSITE" id="PS50109"/>
    </source>
</evidence>
<dbReference type="EMBL" id="BOVK01000031">
    <property type="protein sequence ID" value="GIQ69645.1"/>
    <property type="molecule type" value="Genomic_DNA"/>
</dbReference>
<feature type="transmembrane region" description="Helical" evidence="14">
    <location>
        <begin position="142"/>
        <end position="165"/>
    </location>
</feature>
<dbReference type="FunFam" id="3.30.565.10:FF:000006">
    <property type="entry name" value="Sensor histidine kinase WalK"/>
    <property type="match status" value="1"/>
</dbReference>
<evidence type="ECO:0000256" key="8">
    <source>
        <dbReference type="ARBA" id="ARBA00022741"/>
    </source>
</evidence>
<evidence type="ECO:0000256" key="10">
    <source>
        <dbReference type="ARBA" id="ARBA00022840"/>
    </source>
</evidence>
<dbReference type="Proteomes" id="UP000677918">
    <property type="component" value="Unassembled WGS sequence"/>
</dbReference>
<dbReference type="Pfam" id="PF02518">
    <property type="entry name" value="HATPase_c"/>
    <property type="match status" value="1"/>
</dbReference>
<dbReference type="InterPro" id="IPR036890">
    <property type="entry name" value="HATPase_C_sf"/>
</dbReference>
<dbReference type="GO" id="GO:0005524">
    <property type="term" value="F:ATP binding"/>
    <property type="evidence" value="ECO:0007669"/>
    <property type="project" value="UniProtKB-KW"/>
</dbReference>
<dbReference type="InterPro" id="IPR003661">
    <property type="entry name" value="HisK_dim/P_dom"/>
</dbReference>
<dbReference type="Gene3D" id="3.30.565.10">
    <property type="entry name" value="Histidine kinase-like ATPase, C-terminal domain"/>
    <property type="match status" value="1"/>
</dbReference>
<dbReference type="Pfam" id="PF00512">
    <property type="entry name" value="HisKA"/>
    <property type="match status" value="1"/>
</dbReference>
<dbReference type="FunFam" id="1.10.287.130:FF:000001">
    <property type="entry name" value="Two-component sensor histidine kinase"/>
    <property type="match status" value="1"/>
</dbReference>
<evidence type="ECO:0000313" key="17">
    <source>
        <dbReference type="EMBL" id="GIQ69645.1"/>
    </source>
</evidence>
<dbReference type="InterPro" id="IPR004358">
    <property type="entry name" value="Sig_transdc_His_kin-like_C"/>
</dbReference>
<protein>
    <recommendedName>
        <fullName evidence="3">histidine kinase</fullName>
        <ecNumber evidence="3">2.7.13.3</ecNumber>
    </recommendedName>
</protein>
<evidence type="ECO:0000256" key="7">
    <source>
        <dbReference type="ARBA" id="ARBA00022692"/>
    </source>
</evidence>
<keyword evidence="4" id="KW-1003">Cell membrane</keyword>
<dbReference type="RefSeq" id="WP_213412436.1">
    <property type="nucleotide sequence ID" value="NZ_BOVK01000031.1"/>
</dbReference>
<dbReference type="InterPro" id="IPR050398">
    <property type="entry name" value="HssS/ArlS-like"/>
</dbReference>
<evidence type="ECO:0000259" key="16">
    <source>
        <dbReference type="PROSITE" id="PS50885"/>
    </source>
</evidence>
<comment type="subcellular location">
    <subcellularLocation>
        <location evidence="2">Cell membrane</location>
        <topology evidence="2">Multi-pass membrane protein</topology>
    </subcellularLocation>
</comment>
<evidence type="ECO:0000256" key="13">
    <source>
        <dbReference type="ARBA" id="ARBA00023136"/>
    </source>
</evidence>
<dbReference type="PROSITE" id="PS50885">
    <property type="entry name" value="HAMP"/>
    <property type="match status" value="1"/>
</dbReference>
<reference evidence="17" key="1">
    <citation type="submission" date="2021-04" db="EMBL/GenBank/DDBJ databases">
        <title>Draft genome sequence of Xylanibacillus composti strain K13.</title>
        <authorList>
            <person name="Uke A."/>
            <person name="Chhe C."/>
            <person name="Baramee S."/>
            <person name="Kosugi A."/>
        </authorList>
    </citation>
    <scope>NUCLEOTIDE SEQUENCE</scope>
    <source>
        <strain evidence="17">K13</strain>
    </source>
</reference>
<dbReference type="PRINTS" id="PR00344">
    <property type="entry name" value="BCTRLSENSOR"/>
</dbReference>
<dbReference type="CDD" id="cd06225">
    <property type="entry name" value="HAMP"/>
    <property type="match status" value="1"/>
</dbReference>
<keyword evidence="10" id="KW-0067">ATP-binding</keyword>
<dbReference type="PANTHER" id="PTHR45528">
    <property type="entry name" value="SENSOR HISTIDINE KINASE CPXA"/>
    <property type="match status" value="1"/>
</dbReference>
<evidence type="ECO:0000313" key="18">
    <source>
        <dbReference type="Proteomes" id="UP000677918"/>
    </source>
</evidence>
<dbReference type="InterPro" id="IPR003660">
    <property type="entry name" value="HAMP_dom"/>
</dbReference>
<dbReference type="SMART" id="SM00388">
    <property type="entry name" value="HisKA"/>
    <property type="match status" value="1"/>
</dbReference>
<dbReference type="SUPFAM" id="SSF47384">
    <property type="entry name" value="Homodimeric domain of signal transducing histidine kinase"/>
    <property type="match status" value="1"/>
</dbReference>
<evidence type="ECO:0000256" key="14">
    <source>
        <dbReference type="SAM" id="Phobius"/>
    </source>
</evidence>
<dbReference type="PROSITE" id="PS50109">
    <property type="entry name" value="HIS_KIN"/>
    <property type="match status" value="1"/>
</dbReference>
<keyword evidence="5" id="KW-0597">Phosphoprotein</keyword>
<dbReference type="Gene3D" id="1.10.287.130">
    <property type="match status" value="1"/>
</dbReference>
<keyword evidence="12" id="KW-0902">Two-component regulatory system</keyword>
<proteinExistence type="predicted"/>
<dbReference type="InterPro" id="IPR036097">
    <property type="entry name" value="HisK_dim/P_sf"/>
</dbReference>
<keyword evidence="11 14" id="KW-1133">Transmembrane helix</keyword>
<evidence type="ECO:0000256" key="9">
    <source>
        <dbReference type="ARBA" id="ARBA00022777"/>
    </source>
</evidence>
<dbReference type="SMART" id="SM00387">
    <property type="entry name" value="HATPase_c"/>
    <property type="match status" value="1"/>
</dbReference>
<evidence type="ECO:0000256" key="4">
    <source>
        <dbReference type="ARBA" id="ARBA00022475"/>
    </source>
</evidence>
<comment type="catalytic activity">
    <reaction evidence="1">
        <text>ATP + protein L-histidine = ADP + protein N-phospho-L-histidine.</text>
        <dbReference type="EC" id="2.7.13.3"/>
    </reaction>
</comment>